<dbReference type="SUPFAM" id="SSF55031">
    <property type="entry name" value="Bacterial exopeptidase dimerisation domain"/>
    <property type="match status" value="1"/>
</dbReference>
<gene>
    <name evidence="11" type="primary">pepT</name>
    <name evidence="11" type="ORF">CMUC_0394</name>
</gene>
<feature type="binding site" evidence="9">
    <location>
        <position position="141"/>
    </location>
    <ligand>
        <name>Zn(2+)</name>
        <dbReference type="ChEBI" id="CHEBI:29105"/>
        <label>1</label>
    </ligand>
</feature>
<dbReference type="SUPFAM" id="SSF53187">
    <property type="entry name" value="Zn-dependent exopeptidases"/>
    <property type="match status" value="1"/>
</dbReference>
<evidence type="ECO:0000313" key="11">
    <source>
        <dbReference type="EMBL" id="QCD44207.1"/>
    </source>
</evidence>
<dbReference type="PROSITE" id="PS00758">
    <property type="entry name" value="ARGE_DAPE_CPG2_1"/>
    <property type="match status" value="1"/>
</dbReference>
<dbReference type="PROSITE" id="PS00759">
    <property type="entry name" value="ARGE_DAPE_CPG2_2"/>
    <property type="match status" value="1"/>
</dbReference>
<feature type="active site" evidence="8">
    <location>
        <position position="82"/>
    </location>
</feature>
<dbReference type="PANTHER" id="PTHR42994:SF1">
    <property type="entry name" value="PEPTIDASE T"/>
    <property type="match status" value="1"/>
</dbReference>
<dbReference type="GO" id="GO:0006508">
    <property type="term" value="P:proteolysis"/>
    <property type="evidence" value="ECO:0007669"/>
    <property type="project" value="UniProtKB-UniRule"/>
</dbReference>
<feature type="binding site" evidence="9">
    <location>
        <position position="141"/>
    </location>
    <ligand>
        <name>Zn(2+)</name>
        <dbReference type="ChEBI" id="CHEBI:29105"/>
        <label>2</label>
    </ligand>
</feature>
<name>A0A6G5QF63_9BACT</name>
<comment type="cofactor">
    <cofactor evidence="9">
        <name>Zn(2+)</name>
        <dbReference type="ChEBI" id="CHEBI:29105"/>
    </cofactor>
    <text evidence="9">Binds 2 Zn(2+) ions per subunit.</text>
</comment>
<dbReference type="PIRSF" id="PIRSF037215">
    <property type="entry name" value="Peptidase_M20B"/>
    <property type="match status" value="1"/>
</dbReference>
<dbReference type="EMBL" id="CP012542">
    <property type="protein sequence ID" value="QCD44207.1"/>
    <property type="molecule type" value="Genomic_DNA"/>
</dbReference>
<keyword evidence="12" id="KW-1185">Reference proteome</keyword>
<evidence type="ECO:0000313" key="12">
    <source>
        <dbReference type="Proteomes" id="UP000503264"/>
    </source>
</evidence>
<dbReference type="InterPro" id="IPR011650">
    <property type="entry name" value="Peptidase_M20_dimer"/>
</dbReference>
<keyword evidence="11" id="KW-0031">Aminopeptidase</keyword>
<dbReference type="Gene3D" id="3.40.630.10">
    <property type="entry name" value="Zn peptidases"/>
    <property type="match status" value="1"/>
</dbReference>
<comment type="similarity">
    <text evidence="1">Belongs to the peptidase M20B family.</text>
</comment>
<evidence type="ECO:0000256" key="1">
    <source>
        <dbReference type="ARBA" id="ARBA00009692"/>
    </source>
</evidence>
<evidence type="ECO:0000256" key="6">
    <source>
        <dbReference type="ARBA" id="ARBA00023049"/>
    </source>
</evidence>
<organism evidence="11 12">
    <name type="scientific">Campylobacter mucosalis CCUG 21559</name>
    <dbReference type="NCBI Taxonomy" id="1032067"/>
    <lineage>
        <taxon>Bacteria</taxon>
        <taxon>Pseudomonadati</taxon>
        <taxon>Campylobacterota</taxon>
        <taxon>Epsilonproteobacteria</taxon>
        <taxon>Campylobacterales</taxon>
        <taxon>Campylobacteraceae</taxon>
        <taxon>Campylobacter</taxon>
    </lineage>
</organism>
<dbReference type="Proteomes" id="UP000503264">
    <property type="component" value="Chromosome"/>
</dbReference>
<feature type="binding site" evidence="9">
    <location>
        <position position="199"/>
    </location>
    <ligand>
        <name>Zn(2+)</name>
        <dbReference type="ChEBI" id="CHEBI:29105"/>
        <label>1</label>
    </ligand>
</feature>
<dbReference type="InterPro" id="IPR001261">
    <property type="entry name" value="ArgE/DapE_CS"/>
</dbReference>
<keyword evidence="5 9" id="KW-0862">Zinc</keyword>
<accession>A0A6G5QF63</accession>
<keyword evidence="2" id="KW-0645">Protease</keyword>
<dbReference type="RefSeq" id="WP_171993430.1">
    <property type="nucleotide sequence ID" value="NZ_CP012542.1"/>
</dbReference>
<feature type="binding site" evidence="9">
    <location>
        <position position="382"/>
    </location>
    <ligand>
        <name>Zn(2+)</name>
        <dbReference type="ChEBI" id="CHEBI:29105"/>
        <label>2</label>
    </ligand>
</feature>
<dbReference type="NCBIfam" id="NF003976">
    <property type="entry name" value="PRK05469.1"/>
    <property type="match status" value="1"/>
</dbReference>
<proteinExistence type="inferred from homology"/>
<evidence type="ECO:0000256" key="7">
    <source>
        <dbReference type="NCBIfam" id="TIGR01882"/>
    </source>
</evidence>
<evidence type="ECO:0000259" key="10">
    <source>
        <dbReference type="Pfam" id="PF07687"/>
    </source>
</evidence>
<dbReference type="Pfam" id="PF01546">
    <property type="entry name" value="Peptidase_M20"/>
    <property type="match status" value="1"/>
</dbReference>
<dbReference type="GO" id="GO:0008237">
    <property type="term" value="F:metallopeptidase activity"/>
    <property type="evidence" value="ECO:0007669"/>
    <property type="project" value="UniProtKB-KW"/>
</dbReference>
<evidence type="ECO:0000256" key="8">
    <source>
        <dbReference type="PIRSR" id="PIRSR037215-1"/>
    </source>
</evidence>
<protein>
    <recommendedName>
        <fullName evidence="7">Peptidase T</fullName>
        <ecNumber evidence="7">3.4.11.4</ecNumber>
    </recommendedName>
</protein>
<reference evidence="11 12" key="1">
    <citation type="submission" date="2016-07" db="EMBL/GenBank/DDBJ databases">
        <title>Comparative genomics of the Campylobacter concisus group.</title>
        <authorList>
            <person name="Miller W.G."/>
            <person name="Yee E."/>
            <person name="Chapman M.H."/>
            <person name="Huynh S."/>
            <person name="Bono J.L."/>
            <person name="On S.L.W."/>
            <person name="StLeger J."/>
            <person name="Foster G."/>
            <person name="Parker C.T."/>
        </authorList>
    </citation>
    <scope>NUCLEOTIDE SEQUENCE [LARGE SCALE GENOMIC DNA]</scope>
    <source>
        <strain evidence="11 12">CCUG 21559</strain>
    </source>
</reference>
<evidence type="ECO:0000256" key="5">
    <source>
        <dbReference type="ARBA" id="ARBA00022833"/>
    </source>
</evidence>
<feature type="binding site" evidence="9">
    <location>
        <position position="176"/>
    </location>
    <ligand>
        <name>Zn(2+)</name>
        <dbReference type="ChEBI" id="CHEBI:29105"/>
        <label>2</label>
    </ligand>
</feature>
<dbReference type="InterPro" id="IPR010161">
    <property type="entry name" value="Peptidase_M20B"/>
</dbReference>
<keyword evidence="3 9" id="KW-0479">Metal-binding</keyword>
<evidence type="ECO:0000256" key="3">
    <source>
        <dbReference type="ARBA" id="ARBA00022723"/>
    </source>
</evidence>
<dbReference type="EC" id="3.4.11.4" evidence="7"/>
<dbReference type="InterPro" id="IPR002933">
    <property type="entry name" value="Peptidase_M20"/>
</dbReference>
<dbReference type="AlphaFoldDB" id="A0A6G5QF63"/>
<dbReference type="InterPro" id="IPR036264">
    <property type="entry name" value="Bact_exopeptidase_dim_dom"/>
</dbReference>
<dbReference type="Pfam" id="PF07687">
    <property type="entry name" value="M20_dimer"/>
    <property type="match status" value="1"/>
</dbReference>
<evidence type="ECO:0000256" key="2">
    <source>
        <dbReference type="ARBA" id="ARBA00022670"/>
    </source>
</evidence>
<dbReference type="GO" id="GO:0008270">
    <property type="term" value="F:zinc ion binding"/>
    <property type="evidence" value="ECO:0007669"/>
    <property type="project" value="InterPro"/>
</dbReference>
<dbReference type="NCBIfam" id="TIGR01882">
    <property type="entry name" value="peptidase-T"/>
    <property type="match status" value="1"/>
</dbReference>
<evidence type="ECO:0000256" key="9">
    <source>
        <dbReference type="PIRSR" id="PIRSR037215-2"/>
    </source>
</evidence>
<dbReference type="GO" id="GO:0045148">
    <property type="term" value="F:tripeptide aminopeptidase activity"/>
    <property type="evidence" value="ECO:0007669"/>
    <property type="project" value="UniProtKB-UniRule"/>
</dbReference>
<feature type="domain" description="Peptidase M20 dimerisation" evidence="10">
    <location>
        <begin position="212"/>
        <end position="303"/>
    </location>
</feature>
<keyword evidence="6" id="KW-0482">Metalloprotease</keyword>
<dbReference type="Gene3D" id="3.30.70.360">
    <property type="match status" value="1"/>
</dbReference>
<dbReference type="PANTHER" id="PTHR42994">
    <property type="entry name" value="PEPTIDASE T"/>
    <property type="match status" value="1"/>
</dbReference>
<keyword evidence="4 11" id="KW-0378">Hydrolase</keyword>
<evidence type="ECO:0000256" key="4">
    <source>
        <dbReference type="ARBA" id="ARBA00022801"/>
    </source>
</evidence>
<dbReference type="GO" id="GO:0006518">
    <property type="term" value="P:peptide metabolic process"/>
    <property type="evidence" value="ECO:0007669"/>
    <property type="project" value="InterPro"/>
</dbReference>
<feature type="active site" description="Proton acceptor" evidence="8">
    <location>
        <position position="175"/>
    </location>
</feature>
<sequence length="410" mass="45373">MDIVERFLNYTKINTTTSRENGAAGIMPSNPAELELAKLIKSELENMGVTDISLSEKSILIAKIPANTDKKVPSVAFFAHLDTSAEQKNDTKAKVVKYEGGDICLNKELEIYLKQSEFSELKNYIGDDIIVTDGTSLLGADDKAAIASIMNAAQYFMQNPQIKHGEIVICFVPDEEQGLRGAKALDVSLLGADFGYCLDCCGIGEFIYENWNAGDAVINFKGQSAHPMNAKGKLVNSLLLAHKFISLLPNGEAPEYTDGKEGYFWVKELSGNSAKTILKLDIREFDEKKYKERMAFLQNLADGLNKIWDNRIEITLTNRYKNVFNYLKDGENSLPIIVAKEAFKNLGITPVILPMRGGYDGSIISEKGVACPNLFTGAHNFHSIYEYLPVKSLRASSEVIKQIITLVSNK</sequence>
<feature type="binding site" evidence="9">
    <location>
        <position position="80"/>
    </location>
    <ligand>
        <name>Zn(2+)</name>
        <dbReference type="ChEBI" id="CHEBI:29105"/>
        <label>1</label>
    </ligand>
</feature>
<dbReference type="NCBIfam" id="NF009920">
    <property type="entry name" value="PRK13381.1"/>
    <property type="match status" value="1"/>
</dbReference>